<reference evidence="2" key="1">
    <citation type="journal article" date="2021" name="PeerJ">
        <title>Extensive microbial diversity within the chicken gut microbiome revealed by metagenomics and culture.</title>
        <authorList>
            <person name="Gilroy R."/>
            <person name="Ravi A."/>
            <person name="Getino M."/>
            <person name="Pursley I."/>
            <person name="Horton D.L."/>
            <person name="Alikhan N.F."/>
            <person name="Baker D."/>
            <person name="Gharbi K."/>
            <person name="Hall N."/>
            <person name="Watson M."/>
            <person name="Adriaenssens E.M."/>
            <person name="Foster-Nyarko E."/>
            <person name="Jarju S."/>
            <person name="Secka A."/>
            <person name="Antonio M."/>
            <person name="Oren A."/>
            <person name="Chaudhuri R.R."/>
            <person name="La Ragione R."/>
            <person name="Hildebrand F."/>
            <person name="Pallen M.J."/>
        </authorList>
    </citation>
    <scope>NUCLEOTIDE SEQUENCE</scope>
    <source>
        <strain evidence="2">811</strain>
    </source>
</reference>
<organism evidence="2 3">
    <name type="scientific">Candidatus Borkfalkia faecipullorum</name>
    <dbReference type="NCBI Taxonomy" id="2838510"/>
    <lineage>
        <taxon>Bacteria</taxon>
        <taxon>Bacillati</taxon>
        <taxon>Bacillota</taxon>
        <taxon>Clostridia</taxon>
        <taxon>Christensenellales</taxon>
        <taxon>Christensenellaceae</taxon>
        <taxon>Candidatus Borkfalkia</taxon>
    </lineage>
</organism>
<evidence type="ECO:0000256" key="1">
    <source>
        <dbReference type="SAM" id="Phobius"/>
    </source>
</evidence>
<feature type="transmembrane region" description="Helical" evidence="1">
    <location>
        <begin position="75"/>
        <end position="99"/>
    </location>
</feature>
<keyword evidence="1" id="KW-0812">Transmembrane</keyword>
<sequence>MAKRQRTEGQARRSFVKLCAFFGLIIAAFLFVFGGLFSGSTAGSILEIIGKLALLVAVAFPAYEYSRGMKKVWRIIFWIALAIYILGCVLGLLSGIGVINIGAK</sequence>
<name>A0A9D1V752_9FIRM</name>
<keyword evidence="1" id="KW-0472">Membrane</keyword>
<feature type="transmembrane region" description="Helical" evidence="1">
    <location>
        <begin position="43"/>
        <end position="63"/>
    </location>
</feature>
<dbReference type="EMBL" id="DXFX01000037">
    <property type="protein sequence ID" value="HIX07380.1"/>
    <property type="molecule type" value="Genomic_DNA"/>
</dbReference>
<evidence type="ECO:0000313" key="2">
    <source>
        <dbReference type="EMBL" id="HIX07380.1"/>
    </source>
</evidence>
<accession>A0A9D1V752</accession>
<evidence type="ECO:0000313" key="3">
    <source>
        <dbReference type="Proteomes" id="UP000824204"/>
    </source>
</evidence>
<dbReference type="Proteomes" id="UP000824204">
    <property type="component" value="Unassembled WGS sequence"/>
</dbReference>
<protein>
    <submittedName>
        <fullName evidence="2">Uncharacterized protein</fullName>
    </submittedName>
</protein>
<proteinExistence type="predicted"/>
<reference evidence="2" key="2">
    <citation type="submission" date="2021-04" db="EMBL/GenBank/DDBJ databases">
        <authorList>
            <person name="Gilroy R."/>
        </authorList>
    </citation>
    <scope>NUCLEOTIDE SEQUENCE</scope>
    <source>
        <strain evidence="2">811</strain>
    </source>
</reference>
<gene>
    <name evidence="2" type="ORF">H9741_02800</name>
</gene>
<feature type="transmembrane region" description="Helical" evidence="1">
    <location>
        <begin position="15"/>
        <end position="37"/>
    </location>
</feature>
<keyword evidence="1" id="KW-1133">Transmembrane helix</keyword>
<dbReference type="AlphaFoldDB" id="A0A9D1V752"/>
<comment type="caution">
    <text evidence="2">The sequence shown here is derived from an EMBL/GenBank/DDBJ whole genome shotgun (WGS) entry which is preliminary data.</text>
</comment>